<protein>
    <submittedName>
        <fullName evidence="3">Glutamate synthase</fullName>
    </submittedName>
</protein>
<proteinExistence type="inferred from homology"/>
<dbReference type="GO" id="GO:0015930">
    <property type="term" value="F:glutamate synthase activity"/>
    <property type="evidence" value="ECO:0007669"/>
    <property type="project" value="InterPro"/>
</dbReference>
<feature type="domain" description="Glutamate synthase" evidence="2">
    <location>
        <begin position="202"/>
        <end position="375"/>
    </location>
</feature>
<dbReference type="AlphaFoldDB" id="A0A6G9XQV7"/>
<evidence type="ECO:0000259" key="2">
    <source>
        <dbReference type="Pfam" id="PF01645"/>
    </source>
</evidence>
<dbReference type="Pfam" id="PF01645">
    <property type="entry name" value="Glu_synthase"/>
    <property type="match status" value="1"/>
</dbReference>
<dbReference type="SUPFAM" id="SSF51395">
    <property type="entry name" value="FMN-linked oxidoreductases"/>
    <property type="match status" value="1"/>
</dbReference>
<dbReference type="RefSeq" id="WP_167462400.1">
    <property type="nucleotide sequence ID" value="NZ_CP046171.1"/>
</dbReference>
<dbReference type="PANTHER" id="PTHR43819">
    <property type="entry name" value="ARCHAEAL-TYPE GLUTAMATE SYNTHASE [NADPH]"/>
    <property type="match status" value="1"/>
</dbReference>
<evidence type="ECO:0000313" key="3">
    <source>
        <dbReference type="EMBL" id="QIS03332.1"/>
    </source>
</evidence>
<accession>A0A6G9XQV7</accession>
<sequence length="424" mass="44884">MSVLSAPGFPEREVRARARTAAGAVFPDNAHYGARLFGQGRDAPAESGDTDSIDRARLVPPVFVPLREEKLFDLGREPLAGDVDLRTTIGGLRSALPLYVSAFGSTAVADGDLGVAVAAQAGAAGVPMVIGENIVPVSGYGRMVEEAPSSLLRRLTEYTKRAADDVGGVIVQQSTEDADAEVWNLVYSDPSSEPLLASGRLAFELKVGQGAKPGVGGMTLVPRDRAADLSAQYDILDIYASADAPMLRSATPGTFTPEILRQQIRLMRNNYPRCRVWVKLPPARDVGAAAEVAWAAGADAVTVDGAEAGTGWAPHGFLDHVGLPLAECLHRVAGRDRQGHSLLVSGRCWEGTRVVKCLALGATAVGLGRAALVAADENADHGLTNLLSAFELELRLLISALGKYRATDVANEDIWFPTTNERTR</sequence>
<dbReference type="GO" id="GO:0006537">
    <property type="term" value="P:glutamate biosynthetic process"/>
    <property type="evidence" value="ECO:0007669"/>
    <property type="project" value="InterPro"/>
</dbReference>
<dbReference type="Gene3D" id="3.20.20.70">
    <property type="entry name" value="Aldolase class I"/>
    <property type="match status" value="2"/>
</dbReference>
<evidence type="ECO:0000313" key="4">
    <source>
        <dbReference type="Proteomes" id="UP000501705"/>
    </source>
</evidence>
<dbReference type="InterPro" id="IPR002932">
    <property type="entry name" value="Glu_synthdom"/>
</dbReference>
<dbReference type="EMBL" id="CP046171">
    <property type="protein sequence ID" value="QIS03332.1"/>
    <property type="molecule type" value="Genomic_DNA"/>
</dbReference>
<dbReference type="Proteomes" id="UP000501705">
    <property type="component" value="Chromosome"/>
</dbReference>
<gene>
    <name evidence="3" type="ORF">F5X71_14285</name>
</gene>
<dbReference type="PANTHER" id="PTHR43819:SF1">
    <property type="entry name" value="ARCHAEAL-TYPE GLUTAMATE SYNTHASE [NADPH]"/>
    <property type="match status" value="1"/>
</dbReference>
<name>A0A6G9XQV7_NOCBR</name>
<comment type="similarity">
    <text evidence="1">Belongs to the glutamate synthase family.</text>
</comment>
<dbReference type="InterPro" id="IPR013785">
    <property type="entry name" value="Aldolase_TIM"/>
</dbReference>
<organism evidence="3 4">
    <name type="scientific">Nocardia brasiliensis</name>
    <dbReference type="NCBI Taxonomy" id="37326"/>
    <lineage>
        <taxon>Bacteria</taxon>
        <taxon>Bacillati</taxon>
        <taxon>Actinomycetota</taxon>
        <taxon>Actinomycetes</taxon>
        <taxon>Mycobacteriales</taxon>
        <taxon>Nocardiaceae</taxon>
        <taxon>Nocardia</taxon>
    </lineage>
</organism>
<evidence type="ECO:0000256" key="1">
    <source>
        <dbReference type="ARBA" id="ARBA00009716"/>
    </source>
</evidence>
<reference evidence="3 4" key="1">
    <citation type="journal article" date="2019" name="ACS Chem. Biol.">
        <title>Identification and Mobilization of a Cryptic Antibiotic Biosynthesis Gene Locus from a Human-Pathogenic Nocardia Isolate.</title>
        <authorList>
            <person name="Herisse M."/>
            <person name="Ishida K."/>
            <person name="Porter J.L."/>
            <person name="Howden B."/>
            <person name="Hertweck C."/>
            <person name="Stinear T.P."/>
            <person name="Pidot S.J."/>
        </authorList>
    </citation>
    <scope>NUCLEOTIDE SEQUENCE [LARGE SCALE GENOMIC DNA]</scope>
    <source>
        <strain evidence="3 4">AUSMDU00024985</strain>
    </source>
</reference>